<evidence type="ECO:0000313" key="3">
    <source>
        <dbReference type="EMBL" id="GAL80936.1"/>
    </source>
</evidence>
<dbReference type="EMBL" id="BBNQ01000011">
    <property type="protein sequence ID" value="GAL63308.1"/>
    <property type="molecule type" value="Genomic_DNA"/>
</dbReference>
<dbReference type="Proteomes" id="UP000029644">
    <property type="component" value="Unassembled WGS sequence"/>
</dbReference>
<evidence type="ECO:0000313" key="6">
    <source>
        <dbReference type="Proteomes" id="UP000029644"/>
    </source>
</evidence>
<organism evidence="3 5">
    <name type="scientific">Algibacter lectus</name>
    <dbReference type="NCBI Taxonomy" id="221126"/>
    <lineage>
        <taxon>Bacteria</taxon>
        <taxon>Pseudomonadati</taxon>
        <taxon>Bacteroidota</taxon>
        <taxon>Flavobacteriia</taxon>
        <taxon>Flavobacteriales</taxon>
        <taxon>Flavobacteriaceae</taxon>
        <taxon>Algibacter</taxon>
    </lineage>
</organism>
<dbReference type="InterPro" id="IPR000182">
    <property type="entry name" value="GNAT_dom"/>
</dbReference>
<dbReference type="InterPro" id="IPR016181">
    <property type="entry name" value="Acyl_CoA_acyltransferase"/>
</dbReference>
<accession>A0A090WVC0</accession>
<evidence type="ECO:0000313" key="4">
    <source>
        <dbReference type="EMBL" id="TDY60146.1"/>
    </source>
</evidence>
<dbReference type="SUPFAM" id="SSF55729">
    <property type="entry name" value="Acyl-CoA N-acyltransferases (Nat)"/>
    <property type="match status" value="1"/>
</dbReference>
<reference evidence="4 7" key="2">
    <citation type="submission" date="2019-03" db="EMBL/GenBank/DDBJ databases">
        <title>Genomic Encyclopedia of Type Strains, Phase III (KMG-III): the genomes of soil and plant-associated and newly described type strains.</title>
        <authorList>
            <person name="Whitman W."/>
        </authorList>
    </citation>
    <scope>NUCLEOTIDE SEQUENCE [LARGE SCALE GENOMIC DNA]</scope>
    <source>
        <strain evidence="4 7">CECT 8301</strain>
    </source>
</reference>
<feature type="domain" description="N-acetyltransferase" evidence="1">
    <location>
        <begin position="6"/>
        <end position="150"/>
    </location>
</feature>
<sequence length="153" mass="17611">MKKQNYTVKQIQAVDAYTIRHPVLRKGKPIESCIFDGDDLETTLHFGIYNTEELIGVCSLLKNNNPKFSELNQYQLRGMAILQHQQGLGIGHILLKYCDTILKEEKTNLIWCNAREVAVNFYKRNGYRVIGHSFNIKGIGPHYVMKKQLNLSD</sequence>
<evidence type="ECO:0000313" key="7">
    <source>
        <dbReference type="Proteomes" id="UP000294824"/>
    </source>
</evidence>
<gene>
    <name evidence="4" type="ORF">DFQ06_3765</name>
    <name evidence="3" type="ORF">JCM19274_1562</name>
    <name evidence="2" type="ORF">JCM19300_1654</name>
</gene>
<accession>A0A4R8M938</accession>
<dbReference type="Proteomes" id="UP000294824">
    <property type="component" value="Unassembled WGS sequence"/>
</dbReference>
<evidence type="ECO:0000313" key="5">
    <source>
        <dbReference type="Proteomes" id="UP000029643"/>
    </source>
</evidence>
<dbReference type="Pfam" id="PF13673">
    <property type="entry name" value="Acetyltransf_10"/>
    <property type="match status" value="1"/>
</dbReference>
<dbReference type="CDD" id="cd04301">
    <property type="entry name" value="NAT_SF"/>
    <property type="match status" value="1"/>
</dbReference>
<keyword evidence="3" id="KW-0808">Transferase</keyword>
<evidence type="ECO:0000313" key="2">
    <source>
        <dbReference type="EMBL" id="GAL63308.1"/>
    </source>
</evidence>
<dbReference type="Gene3D" id="3.40.630.30">
    <property type="match status" value="1"/>
</dbReference>
<dbReference type="STRING" id="221126.SAMN04489722_109167"/>
<dbReference type="OrthoDB" id="2352823at2"/>
<comment type="caution">
    <text evidence="3">The sequence shown here is derived from an EMBL/GenBank/DDBJ whole genome shotgun (WGS) entry which is preliminary data.</text>
</comment>
<dbReference type="EMBL" id="BBNU01000012">
    <property type="protein sequence ID" value="GAL80936.1"/>
    <property type="molecule type" value="Genomic_DNA"/>
</dbReference>
<dbReference type="EMBL" id="SORL01000013">
    <property type="protein sequence ID" value="TDY60146.1"/>
    <property type="molecule type" value="Genomic_DNA"/>
</dbReference>
<keyword evidence="7" id="KW-1185">Reference proteome</keyword>
<dbReference type="RefSeq" id="WP_042499247.1">
    <property type="nucleotide sequence ID" value="NZ_BBNQ01000011.1"/>
</dbReference>
<dbReference type="Proteomes" id="UP000029643">
    <property type="component" value="Unassembled WGS sequence"/>
</dbReference>
<dbReference type="PROSITE" id="PS51186">
    <property type="entry name" value="GNAT"/>
    <property type="match status" value="1"/>
</dbReference>
<protein>
    <submittedName>
        <fullName evidence="3 4">Acetyltransferase</fullName>
    </submittedName>
</protein>
<proteinExistence type="predicted"/>
<reference evidence="5 6" key="1">
    <citation type="journal article" date="2014" name="Genome Announc.">
        <title>Draft Genome Sequences of Marine Flavobacterium Algibacter lectus Strains SS8 and NR4.</title>
        <authorList>
            <person name="Takatani N."/>
            <person name="Nakanishi M."/>
            <person name="Meirelles P."/>
            <person name="Mino S."/>
            <person name="Suda W."/>
            <person name="Oshima K."/>
            <person name="Hattori M."/>
            <person name="Ohkuma M."/>
            <person name="Hosokawa M."/>
            <person name="Miyashita K."/>
            <person name="Thompson F.L."/>
            <person name="Niwa A."/>
            <person name="Sawabe T."/>
            <person name="Sawabe T."/>
        </authorList>
    </citation>
    <scope>NUCLEOTIDE SEQUENCE [LARGE SCALE GENOMIC DNA]</scope>
    <source>
        <strain evidence="3">JCM 19274</strain>
        <strain evidence="2 6">JCM 19300</strain>
        <strain evidence="5">JCM19274</strain>
    </source>
</reference>
<dbReference type="AlphaFoldDB" id="A0A090WVC0"/>
<name>A0A090WVC0_9FLAO</name>
<dbReference type="GO" id="GO:0016747">
    <property type="term" value="F:acyltransferase activity, transferring groups other than amino-acyl groups"/>
    <property type="evidence" value="ECO:0007669"/>
    <property type="project" value="InterPro"/>
</dbReference>
<evidence type="ECO:0000259" key="1">
    <source>
        <dbReference type="PROSITE" id="PS51186"/>
    </source>
</evidence>